<dbReference type="Proteomes" id="UP000275480">
    <property type="component" value="Unassembled WGS sequence"/>
</dbReference>
<dbReference type="EMBL" id="QQZZ01000144">
    <property type="protein sequence ID" value="RMZ38874.1"/>
    <property type="molecule type" value="Genomic_DNA"/>
</dbReference>
<dbReference type="InterPro" id="IPR027417">
    <property type="entry name" value="P-loop_NTPase"/>
</dbReference>
<organism evidence="2 3">
    <name type="scientific">Aspergillus flavus</name>
    <dbReference type="NCBI Taxonomy" id="5059"/>
    <lineage>
        <taxon>Eukaryota</taxon>
        <taxon>Fungi</taxon>
        <taxon>Dikarya</taxon>
        <taxon>Ascomycota</taxon>
        <taxon>Pezizomycotina</taxon>
        <taxon>Eurotiomycetes</taxon>
        <taxon>Eurotiomycetidae</taxon>
        <taxon>Eurotiales</taxon>
        <taxon>Aspergillaceae</taxon>
        <taxon>Aspergillus</taxon>
        <taxon>Aspergillus subgen. Circumdati</taxon>
    </lineage>
</organism>
<sequence length="151" mass="17283">MRPDTSIYIIGTQCTGKTTLVNALFNAFHGQRNDIVIHRIPEVVRTVLRETGIMRNDITNDPWKALELQKLILRAQYEAESKQSGTLVLSDRSGIDALVYAARYWAPGSREMLENTREWQYSPSRMMQSLVVLCSPHREWLVDDGTMIDAE</sequence>
<reference evidence="2 3" key="1">
    <citation type="submission" date="2018-07" db="EMBL/GenBank/DDBJ databases">
        <title>Identification of spontaneous genetic mutation associated with occurrence of a yellow conidial color mutant of Aspergillus flavus.</title>
        <authorList>
            <person name="Chang P.-K."/>
            <person name="Mack B.M."/>
            <person name="Scharfenstein L."/>
            <person name="Gilbert M.K."/>
        </authorList>
    </citation>
    <scope>NUCLEOTIDE SEQUENCE [LARGE SCALE GENOMIC DNA]</scope>
    <source>
        <strain evidence="2 3">CA14</strain>
    </source>
</reference>
<proteinExistence type="predicted"/>
<dbReference type="Gene3D" id="3.40.50.300">
    <property type="entry name" value="P-loop containing nucleotide triphosphate hydrolases"/>
    <property type="match status" value="1"/>
</dbReference>
<name>A0AB74BWR7_ASPFL</name>
<gene>
    <name evidence="2" type="ORF">CA14_003662</name>
</gene>
<feature type="domain" description="NadR/Ttd14 AAA" evidence="1">
    <location>
        <begin position="7"/>
        <end position="146"/>
    </location>
</feature>
<dbReference type="Pfam" id="PF13521">
    <property type="entry name" value="AAA_28"/>
    <property type="match status" value="1"/>
</dbReference>
<dbReference type="AlphaFoldDB" id="A0AB74BWR7"/>
<protein>
    <recommendedName>
        <fullName evidence="1">NadR/Ttd14 AAA domain-containing protein</fullName>
    </recommendedName>
</protein>
<dbReference type="SUPFAM" id="SSF52540">
    <property type="entry name" value="P-loop containing nucleoside triphosphate hydrolases"/>
    <property type="match status" value="1"/>
</dbReference>
<evidence type="ECO:0000259" key="1">
    <source>
        <dbReference type="Pfam" id="PF13521"/>
    </source>
</evidence>
<evidence type="ECO:0000313" key="2">
    <source>
        <dbReference type="EMBL" id="RMZ38874.1"/>
    </source>
</evidence>
<dbReference type="InterPro" id="IPR038727">
    <property type="entry name" value="NadR/Ttd14_AAA_dom"/>
</dbReference>
<evidence type="ECO:0000313" key="3">
    <source>
        <dbReference type="Proteomes" id="UP000275480"/>
    </source>
</evidence>
<comment type="caution">
    <text evidence="2">The sequence shown here is derived from an EMBL/GenBank/DDBJ whole genome shotgun (WGS) entry which is preliminary data.</text>
</comment>
<accession>A0AB74BWR7</accession>